<feature type="region of interest" description="Disordered" evidence="5">
    <location>
        <begin position="624"/>
        <end position="644"/>
    </location>
</feature>
<organism evidence="7 8">
    <name type="scientific">Zhihengliuella flava</name>
    <dbReference type="NCBI Taxonomy" id="1285193"/>
    <lineage>
        <taxon>Bacteria</taxon>
        <taxon>Bacillati</taxon>
        <taxon>Actinomycetota</taxon>
        <taxon>Actinomycetes</taxon>
        <taxon>Micrococcales</taxon>
        <taxon>Micrococcaceae</taxon>
        <taxon>Zhihengliuella</taxon>
    </lineage>
</organism>
<dbReference type="Pfam" id="PF13558">
    <property type="entry name" value="SbcC_Walker_B"/>
    <property type="match status" value="1"/>
</dbReference>
<keyword evidence="8" id="KW-1185">Reference proteome</keyword>
<dbReference type="EMBL" id="JADOTZ010000001">
    <property type="protein sequence ID" value="MBG6083609.1"/>
    <property type="molecule type" value="Genomic_DNA"/>
</dbReference>
<keyword evidence="7" id="KW-0540">Nuclease</keyword>
<dbReference type="GO" id="GO:0016887">
    <property type="term" value="F:ATP hydrolysis activity"/>
    <property type="evidence" value="ECO:0007669"/>
    <property type="project" value="InterPro"/>
</dbReference>
<dbReference type="PANTHER" id="PTHR32114">
    <property type="entry name" value="ABC TRANSPORTER ABCH.3"/>
    <property type="match status" value="1"/>
</dbReference>
<dbReference type="InterPro" id="IPR038729">
    <property type="entry name" value="Rad50/SbcC_AAA"/>
</dbReference>
<feature type="region of interest" description="Disordered" evidence="5">
    <location>
        <begin position="263"/>
        <end position="290"/>
    </location>
</feature>
<keyword evidence="4" id="KW-0175">Coiled coil</keyword>
<evidence type="ECO:0000313" key="7">
    <source>
        <dbReference type="EMBL" id="MBG6083609.1"/>
    </source>
</evidence>
<dbReference type="AlphaFoldDB" id="A0A931D3A4"/>
<evidence type="ECO:0000256" key="3">
    <source>
        <dbReference type="ARBA" id="ARBA00013368"/>
    </source>
</evidence>
<name>A0A931D3A4_9MICC</name>
<dbReference type="PANTHER" id="PTHR32114:SF2">
    <property type="entry name" value="ABC TRANSPORTER ABCH.3"/>
    <property type="match status" value="1"/>
</dbReference>
<dbReference type="InterPro" id="IPR025662">
    <property type="entry name" value="Sigma_54_int_dom_ATP-bd_1"/>
</dbReference>
<comment type="caution">
    <text evidence="7">The sequence shown here is derived from an EMBL/GenBank/DDBJ whole genome shotgun (WGS) entry which is preliminary data.</text>
</comment>
<feature type="compositionally biased region" description="Low complexity" evidence="5">
    <location>
        <begin position="558"/>
        <end position="582"/>
    </location>
</feature>
<comment type="subunit">
    <text evidence="2">Heterodimer of SbcC and SbcD.</text>
</comment>
<keyword evidence="7" id="KW-0269">Exonuclease</keyword>
<reference evidence="7" key="1">
    <citation type="submission" date="2020-11" db="EMBL/GenBank/DDBJ databases">
        <title>Sequencing the genomes of 1000 actinobacteria strains.</title>
        <authorList>
            <person name="Klenk H.-P."/>
        </authorList>
    </citation>
    <scope>NUCLEOTIDE SEQUENCE</scope>
    <source>
        <strain evidence="7">DSM 26152</strain>
    </source>
</reference>
<dbReference type="GO" id="GO:0004527">
    <property type="term" value="F:exonuclease activity"/>
    <property type="evidence" value="ECO:0007669"/>
    <property type="project" value="UniProtKB-KW"/>
</dbReference>
<dbReference type="SUPFAM" id="SSF52540">
    <property type="entry name" value="P-loop containing nucleoside triphosphate hydrolases"/>
    <property type="match status" value="1"/>
</dbReference>
<comment type="similarity">
    <text evidence="1">Belongs to the SMC family. SbcC subfamily.</text>
</comment>
<evidence type="ECO:0000259" key="6">
    <source>
        <dbReference type="Pfam" id="PF13476"/>
    </source>
</evidence>
<dbReference type="Proteomes" id="UP000625033">
    <property type="component" value="Unassembled WGS sequence"/>
</dbReference>
<sequence>MRVHQLQVQAFGPFAGRENINFDVFGTAGLFLLNGETGAGKTSVLDALCFGLYGQLPGARRGTRSIRSSHAEDALAPEVRLEFSVRTRRFEITRSPSWDRPKKRGTGTTSQQAQARLREWVDDAWQVKSTRNDEVAAEIHRIIGMNLEQFTRVAMLPQGEFARFLRAEDTDRHKLLESLFDVSEYRAVEGWFVDRRRTLAERAREAAAERRHLIESMVSDADASSFTDTSAAARPDPEAAPTDAEQTLEEIASALARSADQVKNATTAAATRREAASSARESIRQRRQDAADVARWRQAQAQHEAAAEAVTQRRQELEGDARAGRVLDAVERLRGAAAALDNGREHEASARARAEQHAVAAGFLRDGDDAALRTASVARSAAEQERASAAALLPVEREQQQLALDLAETQERVARLDRQLADAQELAAAAARRAESAQAEVTAQSEVLERDPDAEQNVRAAAERLRAAEEREAHADEHARITAEWVEQTTAHADALKRHARLVAARLGQAALALAADLSPGVPCAVCGATEHPAPARAEHSDDVVTDHEVESAQERVQALARTSDAAAQARASADARQQQLSERAGGESLAALTEQHERAQQRLTVVEGAQRALATARRDLQEAAKAEKTAQQSEAATREQRAAVTTRAQQLQVSVEQADRRLLEASAGAETLTQRVSQLQEAVDLLDRWRQAVDALEHLQEHERASRREVDTALDDAGFASVDEATAARLEDAERAAATASVRDFEREATRVATLAENDSVRRGVADEEAGRSVPNDAEEQQAQTAFEQAEEIYRDLLTEQGQLEGHARRFASQRECLGELERRTGPLIEEYELIKTLADTMTGAGENRYRMTLSTYVLAARLEAVAAAANERLEAMTDGRFRLVHDDASAGRSKGGLGLKVVDAWTGQRRETGTLSGGESFMASLALALGLADVVQAESGGVDMETLFVDEGFGTLDPLTLERVMAALDGLRASGRMVGIVSHVNELKEQVAAQLIVSKGRNGSTVQVSIGAEIA</sequence>
<feature type="coiled-coil region" evidence="4">
    <location>
        <begin position="399"/>
        <end position="440"/>
    </location>
</feature>
<evidence type="ECO:0000256" key="2">
    <source>
        <dbReference type="ARBA" id="ARBA00011322"/>
    </source>
</evidence>
<feature type="compositionally biased region" description="Basic and acidic residues" evidence="5">
    <location>
        <begin position="271"/>
        <end position="290"/>
    </location>
</feature>
<feature type="domain" description="Rad50/SbcC-type AAA" evidence="6">
    <location>
        <begin position="5"/>
        <end position="181"/>
    </location>
</feature>
<dbReference type="Pfam" id="PF13476">
    <property type="entry name" value="AAA_23"/>
    <property type="match status" value="1"/>
</dbReference>
<dbReference type="PROSITE" id="PS00675">
    <property type="entry name" value="SIGMA54_INTERACT_1"/>
    <property type="match status" value="1"/>
</dbReference>
<feature type="region of interest" description="Disordered" evidence="5">
    <location>
        <begin position="222"/>
        <end position="244"/>
    </location>
</feature>
<evidence type="ECO:0000256" key="1">
    <source>
        <dbReference type="ARBA" id="ARBA00006930"/>
    </source>
</evidence>
<protein>
    <recommendedName>
        <fullName evidence="3">Nuclease SbcCD subunit C</fullName>
    </recommendedName>
</protein>
<evidence type="ECO:0000256" key="5">
    <source>
        <dbReference type="SAM" id="MobiDB-lite"/>
    </source>
</evidence>
<dbReference type="Gene3D" id="3.40.50.300">
    <property type="entry name" value="P-loop containing nucleotide triphosphate hydrolases"/>
    <property type="match status" value="2"/>
</dbReference>
<feature type="compositionally biased region" description="Low complexity" evidence="5">
    <location>
        <begin position="222"/>
        <end position="233"/>
    </location>
</feature>
<dbReference type="InterPro" id="IPR027417">
    <property type="entry name" value="P-loop_NTPase"/>
</dbReference>
<evidence type="ECO:0000313" key="8">
    <source>
        <dbReference type="Proteomes" id="UP000625033"/>
    </source>
</evidence>
<feature type="region of interest" description="Disordered" evidence="5">
    <location>
        <begin position="558"/>
        <end position="588"/>
    </location>
</feature>
<gene>
    <name evidence="7" type="ORF">IW252_000376</name>
</gene>
<keyword evidence="7" id="KW-0378">Hydrolase</keyword>
<accession>A0A931D3A4</accession>
<evidence type="ECO:0000256" key="4">
    <source>
        <dbReference type="SAM" id="Coils"/>
    </source>
</evidence>
<dbReference type="GO" id="GO:0006302">
    <property type="term" value="P:double-strand break repair"/>
    <property type="evidence" value="ECO:0007669"/>
    <property type="project" value="InterPro"/>
</dbReference>
<feature type="region of interest" description="Disordered" evidence="5">
    <location>
        <begin position="764"/>
        <end position="786"/>
    </location>
</feature>
<proteinExistence type="inferred from homology"/>
<dbReference type="RefSeq" id="WP_196835025.1">
    <property type="nucleotide sequence ID" value="NZ_JADOTZ010000001.1"/>
</dbReference>